<evidence type="ECO:0000313" key="2">
    <source>
        <dbReference type="EMBL" id="KAK8169809.1"/>
    </source>
</evidence>
<organism evidence="2 3">
    <name type="scientific">Phyllosticta citrichinensis</name>
    <dbReference type="NCBI Taxonomy" id="1130410"/>
    <lineage>
        <taxon>Eukaryota</taxon>
        <taxon>Fungi</taxon>
        <taxon>Dikarya</taxon>
        <taxon>Ascomycota</taxon>
        <taxon>Pezizomycotina</taxon>
        <taxon>Dothideomycetes</taxon>
        <taxon>Dothideomycetes incertae sedis</taxon>
        <taxon>Botryosphaeriales</taxon>
        <taxon>Phyllostictaceae</taxon>
        <taxon>Phyllosticta</taxon>
    </lineage>
</organism>
<evidence type="ECO:0000256" key="1">
    <source>
        <dbReference type="SAM" id="MobiDB-lite"/>
    </source>
</evidence>
<feature type="compositionally biased region" description="Polar residues" evidence="1">
    <location>
        <begin position="43"/>
        <end position="57"/>
    </location>
</feature>
<keyword evidence="3" id="KW-1185">Reference proteome</keyword>
<name>A0ABR1XWW0_9PEZI</name>
<comment type="caution">
    <text evidence="2">The sequence shown here is derived from an EMBL/GenBank/DDBJ whole genome shotgun (WGS) entry which is preliminary data.</text>
</comment>
<accession>A0ABR1XWW0</accession>
<dbReference type="Proteomes" id="UP001456524">
    <property type="component" value="Unassembled WGS sequence"/>
</dbReference>
<reference evidence="2 3" key="1">
    <citation type="journal article" date="2022" name="G3 (Bethesda)">
        <title>Enemy or ally: a genomic approach to elucidate the lifestyle of Phyllosticta citrichinaensis.</title>
        <authorList>
            <person name="Buijs V.A."/>
            <person name="Groenewald J.Z."/>
            <person name="Haridas S."/>
            <person name="LaButti K.M."/>
            <person name="Lipzen A."/>
            <person name="Martin F.M."/>
            <person name="Barry K."/>
            <person name="Grigoriev I.V."/>
            <person name="Crous P.W."/>
            <person name="Seidl M.F."/>
        </authorList>
    </citation>
    <scope>NUCLEOTIDE SEQUENCE [LARGE SCALE GENOMIC DNA]</scope>
    <source>
        <strain evidence="2 3">CBS 129764</strain>
    </source>
</reference>
<evidence type="ECO:0000313" key="3">
    <source>
        <dbReference type="Proteomes" id="UP001456524"/>
    </source>
</evidence>
<sequence length="202" mass="22515">MSPTPSSQRHHASFRSRRTEIKHRRTPFQHAHWTHTHDRPWDPQSSRDQGTTRQGWTSREPWKSALSHGRFPWLGLVSGLRAGAWLRLEPLRTDGLVAAVVGLRGSRVVLGCCGASLVGRPRDASAAGGLLLPGYVHGSCCCCGRLLMHAAVDTKSTASPWLLWCCLHRLIESMTSGPHFAVHACKICWTISPLYRDIRVDR</sequence>
<dbReference type="EMBL" id="JBBWUH010000004">
    <property type="protein sequence ID" value="KAK8169809.1"/>
    <property type="molecule type" value="Genomic_DNA"/>
</dbReference>
<gene>
    <name evidence="2" type="ORF">IWX90DRAFT_190114</name>
</gene>
<proteinExistence type="predicted"/>
<feature type="compositionally biased region" description="Basic residues" evidence="1">
    <location>
        <begin position="8"/>
        <end position="27"/>
    </location>
</feature>
<protein>
    <submittedName>
        <fullName evidence="2">Uncharacterized protein</fullName>
    </submittedName>
</protein>
<feature type="region of interest" description="Disordered" evidence="1">
    <location>
        <begin position="1"/>
        <end position="59"/>
    </location>
</feature>